<dbReference type="eggNOG" id="COG3315">
    <property type="taxonomic scope" value="Bacteria"/>
</dbReference>
<dbReference type="SUPFAM" id="SSF53335">
    <property type="entry name" value="S-adenosyl-L-methionine-dependent methyltransferases"/>
    <property type="match status" value="1"/>
</dbReference>
<proteinExistence type="predicted"/>
<dbReference type="EMBL" id="CT573213">
    <property type="protein sequence ID" value="CAJ58831.1"/>
    <property type="molecule type" value="Genomic_DNA"/>
</dbReference>
<evidence type="ECO:0008006" key="3">
    <source>
        <dbReference type="Google" id="ProtNLM"/>
    </source>
</evidence>
<dbReference type="KEGG" id="fal:FRAAL0152"/>
<dbReference type="HOGENOM" id="CLU_067079_0_0_11"/>
<reference evidence="1 2" key="1">
    <citation type="journal article" date="2007" name="Genome Res.">
        <title>Genome characteristics of facultatively symbiotic Frankia sp. strains reflect host range and host plant biogeography.</title>
        <authorList>
            <person name="Normand P."/>
            <person name="Lapierre P."/>
            <person name="Tisa L.S."/>
            <person name="Gogarten J.P."/>
            <person name="Alloisio N."/>
            <person name="Bagnarol E."/>
            <person name="Bassi C.A."/>
            <person name="Berry A.M."/>
            <person name="Bickhart D.M."/>
            <person name="Choisne N."/>
            <person name="Couloux A."/>
            <person name="Cournoyer B."/>
            <person name="Cruveiller S."/>
            <person name="Daubin V."/>
            <person name="Demange N."/>
            <person name="Francino M.P."/>
            <person name="Goltsman E."/>
            <person name="Huang Y."/>
            <person name="Kopp O.R."/>
            <person name="Labarre L."/>
            <person name="Lapidus A."/>
            <person name="Lavire C."/>
            <person name="Marechal J."/>
            <person name="Martinez M."/>
            <person name="Mastronunzio J.E."/>
            <person name="Mullin B.C."/>
            <person name="Niemann J."/>
            <person name="Pujic P."/>
            <person name="Rawnsley T."/>
            <person name="Rouy Z."/>
            <person name="Schenowitz C."/>
            <person name="Sellstedt A."/>
            <person name="Tavares F."/>
            <person name="Tomkins J.P."/>
            <person name="Vallenet D."/>
            <person name="Valverde C."/>
            <person name="Wall L.G."/>
            <person name="Wang Y."/>
            <person name="Medigue C."/>
            <person name="Benson D.R."/>
        </authorList>
    </citation>
    <scope>NUCLEOTIDE SEQUENCE [LARGE SCALE GENOMIC DNA]</scope>
    <source>
        <strain evidence="2">DSM 45986 / CECT 9034 / ACN14a</strain>
    </source>
</reference>
<dbReference type="InterPro" id="IPR006764">
    <property type="entry name" value="SAM_dep_MeTrfase_SAV2177_type"/>
</dbReference>
<dbReference type="Pfam" id="PF04672">
    <property type="entry name" value="Methyltransf_19"/>
    <property type="match status" value="1"/>
</dbReference>
<evidence type="ECO:0000313" key="1">
    <source>
        <dbReference type="EMBL" id="CAJ58831.1"/>
    </source>
</evidence>
<dbReference type="PIRSF" id="PIRSF017393">
    <property type="entry name" value="MTase_SAV2177"/>
    <property type="match status" value="1"/>
</dbReference>
<gene>
    <name evidence="1" type="ordered locus">FRAAL0152</name>
</gene>
<dbReference type="Gene3D" id="3.40.50.150">
    <property type="entry name" value="Vaccinia Virus protein VP39"/>
    <property type="match status" value="1"/>
</dbReference>
<organism evidence="1 2">
    <name type="scientific">Frankia alni (strain DSM 45986 / CECT 9034 / ACN14a)</name>
    <dbReference type="NCBI Taxonomy" id="326424"/>
    <lineage>
        <taxon>Bacteria</taxon>
        <taxon>Bacillati</taxon>
        <taxon>Actinomycetota</taxon>
        <taxon>Actinomycetes</taxon>
        <taxon>Frankiales</taxon>
        <taxon>Frankiaceae</taxon>
        <taxon>Frankia</taxon>
    </lineage>
</organism>
<dbReference type="Proteomes" id="UP000000657">
    <property type="component" value="Chromosome"/>
</dbReference>
<protein>
    <recommendedName>
        <fullName evidence="3">S-adenosyl methyltransferase</fullName>
    </recommendedName>
</protein>
<accession>Q0RUB2</accession>
<dbReference type="AlphaFoldDB" id="Q0RUB2"/>
<dbReference type="STRING" id="326424.FRAAL0152"/>
<sequence length="275" mass="29858">MCDRWYMMSDMGADEQAQSAWSRVDTSVPHSARVWNYWLGGKDNFPADRELGDKVFEVYPDIVHVARAQREFLVRAITFLAGEVGIRQFLDIGTGLPTADNTHEVAQRIAADSRIVYVDNDPLVLVHARALLTSAPGGATAYVDADVRDPDTILAQAAELLDFSQPIALVMFGIVGNVADNDEASAIVKRLLDGVQPGSYLALNDGTHGEDVDKAIEITQADGHPYNLRTPEQVTSFFDGLELAEPGVVSTPLWRPAPGPAPQPLHIFGGVGRKP</sequence>
<keyword evidence="2" id="KW-1185">Reference proteome</keyword>
<evidence type="ECO:0000313" key="2">
    <source>
        <dbReference type="Proteomes" id="UP000000657"/>
    </source>
</evidence>
<name>Q0RUB2_FRAAA</name>
<dbReference type="InterPro" id="IPR029063">
    <property type="entry name" value="SAM-dependent_MTases_sf"/>
</dbReference>